<comment type="caution">
    <text evidence="1">The sequence shown here is derived from an EMBL/GenBank/DDBJ whole genome shotgun (WGS) entry which is preliminary data.</text>
</comment>
<organism evidence="1 2">
    <name type="scientific">Campylobacter showae RM3277</name>
    <dbReference type="NCBI Taxonomy" id="553219"/>
    <lineage>
        <taxon>Bacteria</taxon>
        <taxon>Pseudomonadati</taxon>
        <taxon>Campylobacterota</taxon>
        <taxon>Epsilonproteobacteria</taxon>
        <taxon>Campylobacterales</taxon>
        <taxon>Campylobacteraceae</taxon>
        <taxon>Campylobacter</taxon>
    </lineage>
</organism>
<evidence type="ECO:0000313" key="1">
    <source>
        <dbReference type="EMBL" id="EET80532.1"/>
    </source>
</evidence>
<dbReference type="Proteomes" id="UP000003107">
    <property type="component" value="Unassembled WGS sequence"/>
</dbReference>
<dbReference type="STRING" id="553219.CAMSH0001_0002"/>
<keyword evidence="2" id="KW-1185">Reference proteome</keyword>
<dbReference type="AlphaFoldDB" id="C6RDH1"/>
<evidence type="ECO:0000313" key="2">
    <source>
        <dbReference type="Proteomes" id="UP000003107"/>
    </source>
</evidence>
<gene>
    <name evidence="1" type="ORF">CAMSH0001_0002</name>
</gene>
<dbReference type="EMBL" id="ACVQ01000006">
    <property type="protein sequence ID" value="EET80532.1"/>
    <property type="molecule type" value="Genomic_DNA"/>
</dbReference>
<accession>C6RDH1</accession>
<proteinExistence type="predicted"/>
<name>C6RDH1_9BACT</name>
<protein>
    <submittedName>
        <fullName evidence="1">Uncharacterized protein</fullName>
    </submittedName>
</protein>
<reference evidence="1 2" key="1">
    <citation type="submission" date="2009-07" db="EMBL/GenBank/DDBJ databases">
        <authorList>
            <person name="Madupu R."/>
            <person name="Sebastian Y."/>
            <person name="Durkin A.S."/>
            <person name="Torralba M."/>
            <person name="Methe B."/>
            <person name="Sutton G.G."/>
            <person name="Strausberg R.L."/>
            <person name="Nelson K.E."/>
        </authorList>
    </citation>
    <scope>NUCLEOTIDE SEQUENCE [LARGE SCALE GENOMIC DNA]</scope>
    <source>
        <strain evidence="1 2">RM3277</strain>
    </source>
</reference>
<sequence length="47" mass="5477">MAGARRKFKGAAQGRFLNRKFKPAFMASNLSRFDLRFCEMKFGFRIA</sequence>